<dbReference type="Gene3D" id="3.40.50.1820">
    <property type="entry name" value="alpha/beta hydrolase"/>
    <property type="match status" value="1"/>
</dbReference>
<evidence type="ECO:0000313" key="2">
    <source>
        <dbReference type="EMBL" id="QIK37872.1"/>
    </source>
</evidence>
<dbReference type="Proteomes" id="UP000502699">
    <property type="component" value="Chromosome"/>
</dbReference>
<sequence>MIKSAVHLKSALLRYGLALALPFLAGCASPRLQHYVGTPTTPALYTDHLLAEDGYRLPLRAWSPVGRAQAVVLGLHGFNDYRRAFEEIGEYLAVRGIALYAYDQRGFGETAGAGDWFGVERLSRDAHLAARLIREHHPGVPLYLFGESMGGAVVLLTLAQYPDTPVDGAVLMAPAVWGRATMSWIQRGMLWLVAHTIPQVRLTGRDLNIRATDNDAAIKKLRADPWVIKDARVEVLWGLTDLMDQALTTPPPARLPVLILYGAQDQIIPKYPTCRWLAIRPEVAVHRLVIYPRGWHMLTRDLQGETVLADLAAWLRDPAATLPSGAELRDRMPGFCEPFEPF</sequence>
<dbReference type="PRINTS" id="PR00111">
    <property type="entry name" value="ABHYDROLASE"/>
</dbReference>
<protein>
    <submittedName>
        <fullName evidence="2">Alpha/beta hydrolase</fullName>
    </submittedName>
</protein>
<feature type="domain" description="Serine aminopeptidase S33" evidence="1">
    <location>
        <begin position="67"/>
        <end position="302"/>
    </location>
</feature>
<dbReference type="InterPro" id="IPR051044">
    <property type="entry name" value="MAG_DAG_Lipase"/>
</dbReference>
<dbReference type="KEGG" id="cjap:GWK36_07605"/>
<evidence type="ECO:0000313" key="3">
    <source>
        <dbReference type="Proteomes" id="UP000502699"/>
    </source>
</evidence>
<dbReference type="PROSITE" id="PS51257">
    <property type="entry name" value="PROKAR_LIPOPROTEIN"/>
    <property type="match status" value="1"/>
</dbReference>
<dbReference type="Pfam" id="PF12146">
    <property type="entry name" value="Hydrolase_4"/>
    <property type="match status" value="1"/>
</dbReference>
<dbReference type="EMBL" id="CP048029">
    <property type="protein sequence ID" value="QIK37872.1"/>
    <property type="molecule type" value="Genomic_DNA"/>
</dbReference>
<organism evidence="2 3">
    <name type="scientific">Caldichromatium japonicum</name>
    <dbReference type="NCBI Taxonomy" id="2699430"/>
    <lineage>
        <taxon>Bacteria</taxon>
        <taxon>Pseudomonadati</taxon>
        <taxon>Pseudomonadota</taxon>
        <taxon>Gammaproteobacteria</taxon>
        <taxon>Chromatiales</taxon>
        <taxon>Chromatiaceae</taxon>
        <taxon>Caldichromatium</taxon>
    </lineage>
</organism>
<dbReference type="InterPro" id="IPR022742">
    <property type="entry name" value="Hydrolase_4"/>
</dbReference>
<dbReference type="AlphaFoldDB" id="A0A6G7VD43"/>
<reference evidence="3" key="1">
    <citation type="submission" date="2020-01" db="EMBL/GenBank/DDBJ databases">
        <title>Caldichromatium gen. nov., sp. nov., a thermophilic purple sulfur bacterium member of the family Chromatiaceae isolated from Nakabusa hot spring, Japan.</title>
        <authorList>
            <person name="Saini M.K."/>
            <person name="Hanada S."/>
            <person name="Tank M."/>
        </authorList>
    </citation>
    <scope>NUCLEOTIDE SEQUENCE [LARGE SCALE GENOMIC DNA]</scope>
    <source>
        <strain evidence="3">No.7</strain>
    </source>
</reference>
<dbReference type="RefSeq" id="WP_166270635.1">
    <property type="nucleotide sequence ID" value="NZ_CP048029.1"/>
</dbReference>
<dbReference type="PANTHER" id="PTHR11614">
    <property type="entry name" value="PHOSPHOLIPASE-RELATED"/>
    <property type="match status" value="1"/>
</dbReference>
<keyword evidence="3" id="KW-1185">Reference proteome</keyword>
<gene>
    <name evidence="2" type="ORF">GWK36_07605</name>
</gene>
<dbReference type="GO" id="GO:0016787">
    <property type="term" value="F:hydrolase activity"/>
    <property type="evidence" value="ECO:0007669"/>
    <property type="project" value="UniProtKB-KW"/>
</dbReference>
<keyword evidence="2" id="KW-0378">Hydrolase</keyword>
<dbReference type="InterPro" id="IPR029058">
    <property type="entry name" value="AB_hydrolase_fold"/>
</dbReference>
<evidence type="ECO:0000259" key="1">
    <source>
        <dbReference type="Pfam" id="PF12146"/>
    </source>
</evidence>
<dbReference type="SUPFAM" id="SSF53474">
    <property type="entry name" value="alpha/beta-Hydrolases"/>
    <property type="match status" value="1"/>
</dbReference>
<dbReference type="InterPro" id="IPR000073">
    <property type="entry name" value="AB_hydrolase_1"/>
</dbReference>
<accession>A0A6G7VD43</accession>
<name>A0A6G7VD43_9GAMM</name>
<proteinExistence type="predicted"/>